<dbReference type="RefSeq" id="YP_010110742.1">
    <property type="nucleotide sequence ID" value="NC_055874.1"/>
</dbReference>
<dbReference type="NCBIfam" id="TIGR03299">
    <property type="entry name" value="LGT_TIGR03299"/>
    <property type="match status" value="1"/>
</dbReference>
<evidence type="ECO:0000313" key="2">
    <source>
        <dbReference type="Proteomes" id="UP000594037"/>
    </source>
</evidence>
<dbReference type="Pfam" id="PF06067">
    <property type="entry name" value="DUF932"/>
    <property type="match status" value="1"/>
</dbReference>
<proteinExistence type="predicted"/>
<reference evidence="1 2" key="1">
    <citation type="submission" date="2020-07" db="EMBL/GenBank/DDBJ databases">
        <title>Taxonomic proposal: Crassvirales, a new order of highly abundant and diverse bacterial viruses.</title>
        <authorList>
            <person name="Shkoporov A.N."/>
            <person name="Stockdale S.R."/>
            <person name="Guerin E."/>
            <person name="Ross R.P."/>
            <person name="Hill C."/>
        </authorList>
    </citation>
    <scope>NUCLEOTIDE SEQUENCE [LARGE SCALE GENOMIC DNA]</scope>
</reference>
<organism evidence="1 2">
    <name type="scientific">uncultured phage cr3_1</name>
    <dbReference type="NCBI Taxonomy" id="2772065"/>
    <lineage>
        <taxon>Viruses</taxon>
        <taxon>Duplodnaviria</taxon>
        <taxon>Heunggongvirae</taxon>
        <taxon>Uroviricota</taxon>
        <taxon>Caudoviricetes</taxon>
        <taxon>Crassvirales</taxon>
        <taxon>Intestiviridae</taxon>
        <taxon>Crudevirinae</taxon>
        <taxon>Diorhovirus</taxon>
        <taxon>Diorhovirus intestinalis</taxon>
    </lineage>
</organism>
<dbReference type="Proteomes" id="UP000594037">
    <property type="component" value="Segment"/>
</dbReference>
<name>A0A7M1RWU9_9CAUD</name>
<dbReference type="GeneID" id="65129062"/>
<sequence length="351" mass="39413">MFRIKGAPFRHSRAINVSDCETAEDVIVKAGLDWNVAKCELVAKMPPAHTIDEIEGSHFLYGGAEYADIDNFYATYRTDLNYPLGIVKGKYTPVQNIKAFEFFNDAIGFNKAIWQTAGCFDKGRRVFVSAKLPNTVFVGGDPVENYLVFMSSHDGSTGVKILFTPIRIVCENTLSAAIRNATNYVSFRHTASVHDNIVIAKELLEICTMKATFCQKEYTKLAKATAKDEEVMRYICNSVLTDDELASVNAYGYNIKHVIERNFNCIEAANISMRKVNIISNMWRYYFEGPGQKEQVGNWWGAVNAITGYYSNVDSAEGDKRMDSLLYGDKSRKLSNAFDNAFEIINTKKAV</sequence>
<accession>A0A7M1RWU9</accession>
<dbReference type="InterPro" id="IPR026325">
    <property type="entry name" value="DUF932"/>
</dbReference>
<dbReference type="KEGG" id="vg:65129062"/>
<evidence type="ECO:0000313" key="1">
    <source>
        <dbReference type="EMBL" id="QOR58584.1"/>
    </source>
</evidence>
<evidence type="ECO:0008006" key="3">
    <source>
        <dbReference type="Google" id="ProtNLM"/>
    </source>
</evidence>
<dbReference type="EMBL" id="MT774381">
    <property type="protein sequence ID" value="QOR58584.1"/>
    <property type="molecule type" value="Genomic_DNA"/>
</dbReference>
<dbReference type="InterPro" id="IPR017686">
    <property type="entry name" value="Phg/plasmid-like_prot"/>
</dbReference>
<keyword evidence="2" id="KW-1185">Reference proteome</keyword>
<protein>
    <recommendedName>
        <fullName evidence="3">DUF945 domain-containing protein</fullName>
    </recommendedName>
</protein>